<dbReference type="SUPFAM" id="SSF51445">
    <property type="entry name" value="(Trans)glycosidases"/>
    <property type="match status" value="1"/>
</dbReference>
<dbReference type="AlphaFoldDB" id="A0A6J4PZH6"/>
<dbReference type="PANTHER" id="PTHR12631">
    <property type="entry name" value="ALPHA-L-IDURONIDASE"/>
    <property type="match status" value="1"/>
</dbReference>
<dbReference type="Pfam" id="PF00232">
    <property type="entry name" value="Glyco_hydro_1"/>
    <property type="match status" value="1"/>
</dbReference>
<dbReference type="GO" id="GO:0008831">
    <property type="term" value="F:dTDP-4-dehydrorhamnose reductase activity"/>
    <property type="evidence" value="ECO:0007669"/>
    <property type="project" value="UniProtKB-EC"/>
</dbReference>
<evidence type="ECO:0000313" key="1">
    <source>
        <dbReference type="EMBL" id="CAA9430068.1"/>
    </source>
</evidence>
<dbReference type="InterPro" id="IPR001360">
    <property type="entry name" value="Glyco_hydro_1"/>
</dbReference>
<protein>
    <submittedName>
        <fullName evidence="1">GH1</fullName>
        <ecNumber evidence="1">1.1.1.133</ecNumber>
    </submittedName>
</protein>
<name>A0A6J4PZH6_9BACT</name>
<dbReference type="GO" id="GO:0004553">
    <property type="term" value="F:hydrolase activity, hydrolyzing O-glycosyl compounds"/>
    <property type="evidence" value="ECO:0007669"/>
    <property type="project" value="InterPro"/>
</dbReference>
<keyword evidence="1" id="KW-0560">Oxidoreductase</keyword>
<dbReference type="InterPro" id="IPR051923">
    <property type="entry name" value="Glycosyl_Hydrolase_39"/>
</dbReference>
<dbReference type="PANTHER" id="PTHR12631:SF10">
    <property type="entry name" value="BETA-XYLOSIDASE-LIKE PROTEIN-RELATED"/>
    <property type="match status" value="1"/>
</dbReference>
<sequence>MKNGESEKNQAGVKYYAPELRHNPKTQRFIFATGIECSYPTIEIADGSVKRRDQMRECGHYGRWREDLRLVRELGVGFLRYGVPYYQIHLAPGKYDWSFADEVLPAMREQRIVPIIDLCHFGVPDWIGNFQNPDFPRLFADYARAFAARFPWIRFYTPVNEMYIAAEFSAYYGW</sequence>
<dbReference type="InterPro" id="IPR017853">
    <property type="entry name" value="GH"/>
</dbReference>
<accession>A0A6J4PZH6</accession>
<dbReference type="EMBL" id="CADCUR010000302">
    <property type="protein sequence ID" value="CAA9430068.1"/>
    <property type="molecule type" value="Genomic_DNA"/>
</dbReference>
<organism evidence="1">
    <name type="scientific">uncultured Pyrinomonadaceae bacterium</name>
    <dbReference type="NCBI Taxonomy" id="2283094"/>
    <lineage>
        <taxon>Bacteria</taxon>
        <taxon>Pseudomonadati</taxon>
        <taxon>Acidobacteriota</taxon>
        <taxon>Blastocatellia</taxon>
        <taxon>Blastocatellales</taxon>
        <taxon>Pyrinomonadaceae</taxon>
        <taxon>environmental samples</taxon>
    </lineage>
</organism>
<proteinExistence type="predicted"/>
<gene>
    <name evidence="1" type="ORF">AVDCRST_MAG74-3633</name>
</gene>
<dbReference type="Gene3D" id="3.20.20.80">
    <property type="entry name" value="Glycosidases"/>
    <property type="match status" value="1"/>
</dbReference>
<dbReference type="EC" id="1.1.1.133" evidence="1"/>
<dbReference type="GO" id="GO:0005975">
    <property type="term" value="P:carbohydrate metabolic process"/>
    <property type="evidence" value="ECO:0007669"/>
    <property type="project" value="InterPro"/>
</dbReference>
<reference evidence="1" key="1">
    <citation type="submission" date="2020-02" db="EMBL/GenBank/DDBJ databases">
        <authorList>
            <person name="Meier V. D."/>
        </authorList>
    </citation>
    <scope>NUCLEOTIDE SEQUENCE</scope>
    <source>
        <strain evidence="1">AVDCRST_MAG74</strain>
    </source>
</reference>